<protein>
    <submittedName>
        <fullName evidence="2">Bro-d</fullName>
    </submittedName>
</protein>
<proteinExistence type="predicted"/>
<dbReference type="PROSITE" id="PS51750">
    <property type="entry name" value="BRO_N"/>
    <property type="match status" value="1"/>
</dbReference>
<name>Q0IL66_NPVLS</name>
<dbReference type="KEGG" id="vg:5176325"/>
<evidence type="ECO:0000313" key="2">
    <source>
        <dbReference type="EMBL" id="AAR28817.1"/>
    </source>
</evidence>
<dbReference type="Proteomes" id="UP000201737">
    <property type="component" value="Segment"/>
</dbReference>
<accession>Q0IL66</accession>
<reference evidence="2 3" key="1">
    <citation type="journal article" date="2007" name="Virus Genes">
        <title>Genome sequence of Leucania seperata nucleopolyhedrovirus.</title>
        <authorList>
            <person name="Xiao H."/>
            <person name="Qi Y."/>
        </authorList>
    </citation>
    <scope>NUCLEOTIDE SEQUENCE [LARGE SCALE GENOMIC DNA]</scope>
    <source>
        <strain evidence="2 3">AH1</strain>
    </source>
</reference>
<dbReference type="Pfam" id="PF02498">
    <property type="entry name" value="Bro-N"/>
    <property type="match status" value="1"/>
</dbReference>
<dbReference type="InterPro" id="IPR003497">
    <property type="entry name" value="BRO_N_domain"/>
</dbReference>
<sequence>MSLQRFEFPLSDDASGAKFECWGVILPPDGVAIKLKELAEFLGYENVKHAYALIPNEWKIKLKDLQLVRNSDHHVAPSTTPSNWQPETLFVLEPGVYALLARSNKPMAKQIIRRRVLRSNAHTLQNVSRKKVLQNWGIKVRNLDHRSGKGQVYVRGTWCGTVFGI</sequence>
<organism evidence="2 3">
    <name type="scientific">Leucania separata nucleopolyhedrovirus</name>
    <name type="common">LsNPV</name>
    <dbReference type="NCBI Taxonomy" id="1307956"/>
    <lineage>
        <taxon>Viruses</taxon>
        <taxon>Viruses incertae sedis</taxon>
        <taxon>Naldaviricetes</taxon>
        <taxon>Lefavirales</taxon>
        <taxon>Baculoviridae</taxon>
        <taxon>Alphabaculovirus</taxon>
        <taxon>Alphabaculovirus leseparatae</taxon>
    </lineage>
</organism>
<organismHost>
    <name type="scientific">Lepidoptera</name>
    <name type="common">moths &amp; butterflies</name>
    <dbReference type="NCBI Taxonomy" id="7088"/>
</organismHost>
<reference evidence="2 3" key="2">
    <citation type="journal article" date="2007" name="Virus Res.">
        <title>P13 of Leucania separata multiple nuclear polyhedrosis virus affected the polyhedra and budded virions yields of AcMNPV.</title>
        <authorList>
            <person name="Du E.Q."/>
            <person name="Yan F."/>
            <person name="Jin W.X."/>
            <person name="Lu N."/>
            <person name="Xiao H.Z."/>
            <person name="Lu S.Y."/>
            <person name="Qi Y.P."/>
        </authorList>
    </citation>
    <scope>NUCLEOTIDE SEQUENCE [LARGE SCALE GENOMIC DNA]</scope>
    <source>
        <strain evidence="2 3">AH1</strain>
    </source>
</reference>
<evidence type="ECO:0000313" key="3">
    <source>
        <dbReference type="Proteomes" id="UP000201737"/>
    </source>
</evidence>
<keyword evidence="3" id="KW-1185">Reference proteome</keyword>
<evidence type="ECO:0000259" key="1">
    <source>
        <dbReference type="PROSITE" id="PS51750"/>
    </source>
</evidence>
<dbReference type="EMBL" id="AY394490">
    <property type="protein sequence ID" value="AAR28817.1"/>
    <property type="molecule type" value="Genomic_DNA"/>
</dbReference>
<dbReference type="OrthoDB" id="22119at10239"/>
<dbReference type="RefSeq" id="YP_758350.1">
    <property type="nucleotide sequence ID" value="NC_008348.1"/>
</dbReference>
<dbReference type="GeneID" id="5176325"/>
<feature type="domain" description="Bro-N" evidence="1">
    <location>
        <begin position="18"/>
        <end position="128"/>
    </location>
</feature>